<evidence type="ECO:0000313" key="7">
    <source>
        <dbReference type="EMBL" id="KIK28276.1"/>
    </source>
</evidence>
<gene>
    <name evidence="7" type="ORF">PISMIDRAFT_91722</name>
</gene>
<comment type="similarity">
    <text evidence="4">Belongs to the flavoredoxin family.</text>
</comment>
<feature type="compositionally biased region" description="Basic and acidic residues" evidence="5">
    <location>
        <begin position="1"/>
        <end position="14"/>
    </location>
</feature>
<dbReference type="GO" id="GO:0010181">
    <property type="term" value="F:FMN binding"/>
    <property type="evidence" value="ECO:0007669"/>
    <property type="project" value="InterPro"/>
</dbReference>
<evidence type="ECO:0000256" key="4">
    <source>
        <dbReference type="ARBA" id="ARBA00038054"/>
    </source>
</evidence>
<reference evidence="7 8" key="1">
    <citation type="submission" date="2014-04" db="EMBL/GenBank/DDBJ databases">
        <authorList>
            <consortium name="DOE Joint Genome Institute"/>
            <person name="Kuo A."/>
            <person name="Kohler A."/>
            <person name="Costa M.D."/>
            <person name="Nagy L.G."/>
            <person name="Floudas D."/>
            <person name="Copeland A."/>
            <person name="Barry K.W."/>
            <person name="Cichocki N."/>
            <person name="Veneault-Fourrey C."/>
            <person name="LaButti K."/>
            <person name="Lindquist E.A."/>
            <person name="Lipzen A."/>
            <person name="Lundell T."/>
            <person name="Morin E."/>
            <person name="Murat C."/>
            <person name="Sun H."/>
            <person name="Tunlid A."/>
            <person name="Henrissat B."/>
            <person name="Grigoriev I.V."/>
            <person name="Hibbett D.S."/>
            <person name="Martin F."/>
            <person name="Nordberg H.P."/>
            <person name="Cantor M.N."/>
            <person name="Hua S.X."/>
        </authorList>
    </citation>
    <scope>NUCLEOTIDE SEQUENCE [LARGE SCALE GENOMIC DNA]</scope>
    <source>
        <strain evidence="7 8">441</strain>
    </source>
</reference>
<dbReference type="Pfam" id="PF01613">
    <property type="entry name" value="Flavin_Reduct"/>
    <property type="match status" value="1"/>
</dbReference>
<dbReference type="PANTHER" id="PTHR33798:SF5">
    <property type="entry name" value="FLAVIN REDUCTASE LIKE DOMAIN-CONTAINING PROTEIN"/>
    <property type="match status" value="1"/>
</dbReference>
<dbReference type="OrthoDB" id="298012at2759"/>
<evidence type="ECO:0000256" key="5">
    <source>
        <dbReference type="SAM" id="MobiDB-lite"/>
    </source>
</evidence>
<dbReference type="SUPFAM" id="SSF50475">
    <property type="entry name" value="FMN-binding split barrel"/>
    <property type="match status" value="1"/>
</dbReference>
<dbReference type="AlphaFoldDB" id="A0A0C9ZG30"/>
<keyword evidence="2" id="KW-0285">Flavoprotein</keyword>
<name>A0A0C9ZG30_9AGAM</name>
<dbReference type="EMBL" id="KN833693">
    <property type="protein sequence ID" value="KIK28276.1"/>
    <property type="molecule type" value="Genomic_DNA"/>
</dbReference>
<dbReference type="SMART" id="SM00903">
    <property type="entry name" value="Flavin_Reduct"/>
    <property type="match status" value="1"/>
</dbReference>
<dbReference type="Proteomes" id="UP000054018">
    <property type="component" value="Unassembled WGS sequence"/>
</dbReference>
<keyword evidence="8" id="KW-1185">Reference proteome</keyword>
<dbReference type="InterPro" id="IPR002563">
    <property type="entry name" value="Flavin_Rdtase-like_dom"/>
</dbReference>
<feature type="region of interest" description="Disordered" evidence="5">
    <location>
        <begin position="1"/>
        <end position="23"/>
    </location>
</feature>
<evidence type="ECO:0000259" key="6">
    <source>
        <dbReference type="SMART" id="SM00903"/>
    </source>
</evidence>
<dbReference type="Gene3D" id="2.30.110.10">
    <property type="entry name" value="Electron Transport, Fmn-binding Protein, Chain A"/>
    <property type="match status" value="1"/>
</dbReference>
<reference evidence="8" key="2">
    <citation type="submission" date="2015-01" db="EMBL/GenBank/DDBJ databases">
        <title>Evolutionary Origins and Diversification of the Mycorrhizal Mutualists.</title>
        <authorList>
            <consortium name="DOE Joint Genome Institute"/>
            <consortium name="Mycorrhizal Genomics Consortium"/>
            <person name="Kohler A."/>
            <person name="Kuo A."/>
            <person name="Nagy L.G."/>
            <person name="Floudas D."/>
            <person name="Copeland A."/>
            <person name="Barry K.W."/>
            <person name="Cichocki N."/>
            <person name="Veneault-Fourrey C."/>
            <person name="LaButti K."/>
            <person name="Lindquist E.A."/>
            <person name="Lipzen A."/>
            <person name="Lundell T."/>
            <person name="Morin E."/>
            <person name="Murat C."/>
            <person name="Riley R."/>
            <person name="Ohm R."/>
            <person name="Sun H."/>
            <person name="Tunlid A."/>
            <person name="Henrissat B."/>
            <person name="Grigoriev I.V."/>
            <person name="Hibbett D.S."/>
            <person name="Martin F."/>
        </authorList>
    </citation>
    <scope>NUCLEOTIDE SEQUENCE [LARGE SCALE GENOMIC DNA]</scope>
    <source>
        <strain evidence="8">441</strain>
    </source>
</reference>
<sequence>MSLPPFDHDAHAKFTEPPNPSWTFAQKIENTESGRKWLEGEERGWKVINTDEEDTARLYPLMISAIVPRPIAFVSSVSTTGVENLAPFSWFNMVTNNPPLVSFCCTNVPHVKDTPTNVRNGLGFTVNIISEPFVENANVASINAPPEFDEWTISGLTKAPSIHVKAPRVKESAFSMECELFQAIDITHPVSGQITTTMILAHVKYIHVRNDVLNERGIVDITKYKPIARLGDISYGRVGDVFRLARPVWDREKERIESVLESPERRGED</sequence>
<dbReference type="HOGENOM" id="CLU_059021_3_0_1"/>
<proteinExistence type="inferred from homology"/>
<dbReference type="PANTHER" id="PTHR33798">
    <property type="entry name" value="FLAVOPROTEIN OXYGENASE"/>
    <property type="match status" value="1"/>
</dbReference>
<dbReference type="STRING" id="765257.A0A0C9ZG30"/>
<comment type="cofactor">
    <cofactor evidence="1">
        <name>FMN</name>
        <dbReference type="ChEBI" id="CHEBI:58210"/>
    </cofactor>
</comment>
<protein>
    <recommendedName>
        <fullName evidence="6">Flavin reductase like domain-containing protein</fullName>
    </recommendedName>
</protein>
<dbReference type="InterPro" id="IPR012349">
    <property type="entry name" value="Split_barrel_FMN-bd"/>
</dbReference>
<evidence type="ECO:0000256" key="2">
    <source>
        <dbReference type="ARBA" id="ARBA00022630"/>
    </source>
</evidence>
<evidence type="ECO:0000313" key="8">
    <source>
        <dbReference type="Proteomes" id="UP000054018"/>
    </source>
</evidence>
<evidence type="ECO:0000256" key="3">
    <source>
        <dbReference type="ARBA" id="ARBA00022643"/>
    </source>
</evidence>
<evidence type="ECO:0000256" key="1">
    <source>
        <dbReference type="ARBA" id="ARBA00001917"/>
    </source>
</evidence>
<accession>A0A0C9ZG30</accession>
<organism evidence="7 8">
    <name type="scientific">Pisolithus microcarpus 441</name>
    <dbReference type="NCBI Taxonomy" id="765257"/>
    <lineage>
        <taxon>Eukaryota</taxon>
        <taxon>Fungi</taxon>
        <taxon>Dikarya</taxon>
        <taxon>Basidiomycota</taxon>
        <taxon>Agaricomycotina</taxon>
        <taxon>Agaricomycetes</taxon>
        <taxon>Agaricomycetidae</taxon>
        <taxon>Boletales</taxon>
        <taxon>Sclerodermatineae</taxon>
        <taxon>Pisolithaceae</taxon>
        <taxon>Pisolithus</taxon>
    </lineage>
</organism>
<keyword evidence="3" id="KW-0288">FMN</keyword>
<feature type="domain" description="Flavin reductase like" evidence="6">
    <location>
        <begin position="64"/>
        <end position="220"/>
    </location>
</feature>